<dbReference type="OrthoDB" id="2051266at2"/>
<evidence type="ECO:0000313" key="3">
    <source>
        <dbReference type="Proteomes" id="UP000050898"/>
    </source>
</evidence>
<proteinExistence type="predicted"/>
<gene>
    <name evidence="2" type="ORF">FD00_GL002077</name>
</gene>
<sequence length="118" mass="13632">MWLSNLKEGIDLTSQILSAPIVVTSLAFCWKWFKHKREMDKEKLENLQNTDRLLTEAVKALLHNKIYDNCTHYIERGYITTGEKDDLDYLYGGYSGIGGNSTGEWLYLNASKLPIREK</sequence>
<comment type="caution">
    <text evidence="2">The sequence shown here is derived from an EMBL/GenBank/DDBJ whole genome shotgun (WGS) entry which is preliminary data.</text>
</comment>
<reference evidence="2 3" key="1">
    <citation type="journal article" date="2015" name="Genome Announc.">
        <title>Expanding the biotechnology potential of lactobacilli through comparative genomics of 213 strains and associated genera.</title>
        <authorList>
            <person name="Sun Z."/>
            <person name="Harris H.M."/>
            <person name="McCann A."/>
            <person name="Guo C."/>
            <person name="Argimon S."/>
            <person name="Zhang W."/>
            <person name="Yang X."/>
            <person name="Jeffery I.B."/>
            <person name="Cooney J.C."/>
            <person name="Kagawa T.F."/>
            <person name="Liu W."/>
            <person name="Song Y."/>
            <person name="Salvetti E."/>
            <person name="Wrobel A."/>
            <person name="Rasinkangas P."/>
            <person name="Parkhill J."/>
            <person name="Rea M.C."/>
            <person name="O'Sullivan O."/>
            <person name="Ritari J."/>
            <person name="Douillard F.P."/>
            <person name="Paul Ross R."/>
            <person name="Yang R."/>
            <person name="Briner A.E."/>
            <person name="Felis G.E."/>
            <person name="de Vos W.M."/>
            <person name="Barrangou R."/>
            <person name="Klaenhammer T.R."/>
            <person name="Caufield P.W."/>
            <person name="Cui Y."/>
            <person name="Zhang H."/>
            <person name="O'Toole P.W."/>
        </authorList>
    </citation>
    <scope>NUCLEOTIDE SEQUENCE [LARGE SCALE GENOMIC DNA]</scope>
    <source>
        <strain evidence="2 3">DSM 20444</strain>
    </source>
</reference>
<evidence type="ECO:0000313" key="2">
    <source>
        <dbReference type="EMBL" id="KRN10834.1"/>
    </source>
</evidence>
<dbReference type="Proteomes" id="UP000050898">
    <property type="component" value="Unassembled WGS sequence"/>
</dbReference>
<protein>
    <submittedName>
        <fullName evidence="2">Uncharacterized protein</fullName>
    </submittedName>
</protein>
<dbReference type="PATRIC" id="fig|1046596.6.peg.2180"/>
<evidence type="ECO:0000256" key="1">
    <source>
        <dbReference type="SAM" id="Phobius"/>
    </source>
</evidence>
<organism evidence="2 3">
    <name type="scientific">Liquorilactobacillus mali KCTC 3596 = DSM 20444</name>
    <dbReference type="NCBI Taxonomy" id="1046596"/>
    <lineage>
        <taxon>Bacteria</taxon>
        <taxon>Bacillati</taxon>
        <taxon>Bacillota</taxon>
        <taxon>Bacilli</taxon>
        <taxon>Lactobacillales</taxon>
        <taxon>Lactobacillaceae</taxon>
        <taxon>Liquorilactobacillus</taxon>
    </lineage>
</organism>
<dbReference type="EMBL" id="AYYH01000006">
    <property type="protein sequence ID" value="KRN10834.1"/>
    <property type="molecule type" value="Genomic_DNA"/>
</dbReference>
<dbReference type="RefSeq" id="WP_003691046.1">
    <property type="nucleotide sequence ID" value="NZ_AKKT01000168.1"/>
</dbReference>
<keyword evidence="1" id="KW-0812">Transmembrane</keyword>
<dbReference type="AlphaFoldDB" id="J1F0S6"/>
<accession>J1F0S6</accession>
<keyword evidence="1" id="KW-1133">Transmembrane helix</keyword>
<keyword evidence="3" id="KW-1185">Reference proteome</keyword>
<feature type="transmembrane region" description="Helical" evidence="1">
    <location>
        <begin position="12"/>
        <end position="33"/>
    </location>
</feature>
<name>J1F0S6_9LACO</name>
<keyword evidence="1" id="KW-0472">Membrane</keyword>